<evidence type="ECO:0000313" key="3">
    <source>
        <dbReference type="Proteomes" id="UP001159363"/>
    </source>
</evidence>
<feature type="compositionally biased region" description="Basic and acidic residues" evidence="1">
    <location>
        <begin position="69"/>
        <end position="86"/>
    </location>
</feature>
<accession>A0ABQ9HI41</accession>
<evidence type="ECO:0000313" key="2">
    <source>
        <dbReference type="EMBL" id="KAJ8884010.1"/>
    </source>
</evidence>
<comment type="caution">
    <text evidence="2">The sequence shown here is derived from an EMBL/GenBank/DDBJ whole genome shotgun (WGS) entry which is preliminary data.</text>
</comment>
<reference evidence="2 3" key="1">
    <citation type="submission" date="2023-02" db="EMBL/GenBank/DDBJ databases">
        <title>LHISI_Scaffold_Assembly.</title>
        <authorList>
            <person name="Stuart O.P."/>
            <person name="Cleave R."/>
            <person name="Magrath M.J.L."/>
            <person name="Mikheyev A.S."/>
        </authorList>
    </citation>
    <scope>NUCLEOTIDE SEQUENCE [LARGE SCALE GENOMIC DNA]</scope>
    <source>
        <strain evidence="2">Daus_M_001</strain>
        <tissue evidence="2">Leg muscle</tissue>
    </source>
</reference>
<evidence type="ECO:0000256" key="1">
    <source>
        <dbReference type="SAM" id="MobiDB-lite"/>
    </source>
</evidence>
<gene>
    <name evidence="2" type="ORF">PR048_015867</name>
</gene>
<organism evidence="2 3">
    <name type="scientific">Dryococelus australis</name>
    <dbReference type="NCBI Taxonomy" id="614101"/>
    <lineage>
        <taxon>Eukaryota</taxon>
        <taxon>Metazoa</taxon>
        <taxon>Ecdysozoa</taxon>
        <taxon>Arthropoda</taxon>
        <taxon>Hexapoda</taxon>
        <taxon>Insecta</taxon>
        <taxon>Pterygota</taxon>
        <taxon>Neoptera</taxon>
        <taxon>Polyneoptera</taxon>
        <taxon>Phasmatodea</taxon>
        <taxon>Verophasmatodea</taxon>
        <taxon>Anareolatae</taxon>
        <taxon>Phasmatidae</taxon>
        <taxon>Eurycanthinae</taxon>
        <taxon>Dryococelus</taxon>
    </lineage>
</organism>
<keyword evidence="3" id="KW-1185">Reference proteome</keyword>
<name>A0ABQ9HI41_9NEOP</name>
<dbReference type="EMBL" id="JARBHB010000005">
    <property type="protein sequence ID" value="KAJ8884010.1"/>
    <property type="molecule type" value="Genomic_DNA"/>
</dbReference>
<dbReference type="Proteomes" id="UP001159363">
    <property type="component" value="Chromosome 4"/>
</dbReference>
<feature type="region of interest" description="Disordered" evidence="1">
    <location>
        <begin position="1"/>
        <end position="91"/>
    </location>
</feature>
<feature type="compositionally biased region" description="Acidic residues" evidence="1">
    <location>
        <begin position="25"/>
        <end position="35"/>
    </location>
</feature>
<protein>
    <submittedName>
        <fullName evidence="2">Uncharacterized protein</fullName>
    </submittedName>
</protein>
<sequence length="143" mass="15792">MEHSVASNVGEVHESTTEPAVDMQDGQDSDVSECDNSEKDKGYTPATVSGSEPEVETLAIRLLNSTISDHIDTPKTSNKTEEEARATHSLTENNLKRKCHPMKWKKIILKRKLNMGVAYESPSEKHIGARKVGSPCGEKGRMR</sequence>
<proteinExistence type="predicted"/>